<name>A0A9W8NI18_9PEZI</name>
<comment type="caution">
    <text evidence="2">The sequence shown here is derived from an EMBL/GenBank/DDBJ whole genome shotgun (WGS) entry which is preliminary data.</text>
</comment>
<accession>A0A9W8NI18</accession>
<proteinExistence type="predicted"/>
<reference evidence="2" key="1">
    <citation type="submission" date="2022-07" db="EMBL/GenBank/DDBJ databases">
        <title>Genome Sequence of Xylaria arbuscula.</title>
        <authorList>
            <person name="Buettner E."/>
        </authorList>
    </citation>
    <scope>NUCLEOTIDE SEQUENCE</scope>
    <source>
        <strain evidence="2">VT107</strain>
    </source>
</reference>
<feature type="region of interest" description="Disordered" evidence="1">
    <location>
        <begin position="36"/>
        <end position="169"/>
    </location>
</feature>
<feature type="compositionally biased region" description="Basic and acidic residues" evidence="1">
    <location>
        <begin position="36"/>
        <end position="46"/>
    </location>
</feature>
<dbReference type="AlphaFoldDB" id="A0A9W8NI18"/>
<organism evidence="2 3">
    <name type="scientific">Xylaria arbuscula</name>
    <dbReference type="NCBI Taxonomy" id="114810"/>
    <lineage>
        <taxon>Eukaryota</taxon>
        <taxon>Fungi</taxon>
        <taxon>Dikarya</taxon>
        <taxon>Ascomycota</taxon>
        <taxon>Pezizomycotina</taxon>
        <taxon>Sordariomycetes</taxon>
        <taxon>Xylariomycetidae</taxon>
        <taxon>Xylariales</taxon>
        <taxon>Xylariaceae</taxon>
        <taxon>Xylaria</taxon>
    </lineage>
</organism>
<evidence type="ECO:0000313" key="3">
    <source>
        <dbReference type="Proteomes" id="UP001148614"/>
    </source>
</evidence>
<dbReference type="VEuPathDB" id="FungiDB:F4678DRAFT_424767"/>
<protein>
    <submittedName>
        <fullName evidence="2">Uncharacterized protein</fullName>
    </submittedName>
</protein>
<gene>
    <name evidence="2" type="ORF">NPX13_g3801</name>
</gene>
<feature type="compositionally biased region" description="Low complexity" evidence="1">
    <location>
        <begin position="51"/>
        <end position="71"/>
    </location>
</feature>
<dbReference type="Proteomes" id="UP001148614">
    <property type="component" value="Unassembled WGS sequence"/>
</dbReference>
<evidence type="ECO:0000256" key="1">
    <source>
        <dbReference type="SAM" id="MobiDB-lite"/>
    </source>
</evidence>
<dbReference type="EMBL" id="JANPWZ010000495">
    <property type="protein sequence ID" value="KAJ3576120.1"/>
    <property type="molecule type" value="Genomic_DNA"/>
</dbReference>
<feature type="compositionally biased region" description="Polar residues" evidence="1">
    <location>
        <begin position="75"/>
        <end position="90"/>
    </location>
</feature>
<sequence>MPTRSVVEGMEKLLNSIGILLEIRKLSDKIDAEIRVEQAKSADRKKSTSIAASGSEPANASSEGSAESASAKPGETTNTTNGDNAGSSSTDKPDGSEDDPASKSSSDEAANGAAETKLANGDGAEKSADQTTAENGEDKNLRPQSSSGHKRSASVLSGASDKSSKRLKK</sequence>
<evidence type="ECO:0000313" key="2">
    <source>
        <dbReference type="EMBL" id="KAJ3576120.1"/>
    </source>
</evidence>
<keyword evidence="3" id="KW-1185">Reference proteome</keyword>